<gene>
    <name evidence="1" type="ORF">AVDCRST_MAG07-49</name>
</gene>
<accession>A0A6J4KGI1</accession>
<organism evidence="1">
    <name type="scientific">uncultured Frankineae bacterium</name>
    <dbReference type="NCBI Taxonomy" id="437475"/>
    <lineage>
        <taxon>Bacteria</taxon>
        <taxon>Bacillati</taxon>
        <taxon>Actinomycetota</taxon>
        <taxon>Actinomycetes</taxon>
        <taxon>Frankiales</taxon>
        <taxon>environmental samples</taxon>
    </lineage>
</organism>
<dbReference type="EMBL" id="CADCUB010000007">
    <property type="protein sequence ID" value="CAA9305466.1"/>
    <property type="molecule type" value="Genomic_DNA"/>
</dbReference>
<name>A0A6J4KGI1_9ACTN</name>
<protein>
    <submittedName>
        <fullName evidence="1">Uncharacterized protein</fullName>
    </submittedName>
</protein>
<proteinExistence type="predicted"/>
<evidence type="ECO:0000313" key="1">
    <source>
        <dbReference type="EMBL" id="CAA9305466.1"/>
    </source>
</evidence>
<dbReference type="Pfam" id="PF18143">
    <property type="entry name" value="HAD_SAK_2"/>
    <property type="match status" value="1"/>
</dbReference>
<sequence length="191" mass="20882">MSRPLVLLDVDGVLNAVPLWGGSDAWSDWRTGRAAAEGREFPITWSPTVVQAVRSWRERADVQWLTTWGHSANSSLRHLLELPELPVAGTYDDEEGAAGDPDATGPTHAAVAPAAPDRLTGRWWKFDVVRRLVRSEPGRPVVWLDDDLAGQSDVRAWMRAETDCLLVAPDPDSGLTAGQLAAVEDFLDAHL</sequence>
<reference evidence="1" key="1">
    <citation type="submission" date="2020-02" db="EMBL/GenBank/DDBJ databases">
        <authorList>
            <person name="Meier V. D."/>
        </authorList>
    </citation>
    <scope>NUCLEOTIDE SEQUENCE</scope>
    <source>
        <strain evidence="1">AVDCRST_MAG07</strain>
    </source>
</reference>
<dbReference type="AlphaFoldDB" id="A0A6J4KGI1"/>